<proteinExistence type="inferred from homology"/>
<dbReference type="NCBIfam" id="TIGR00257">
    <property type="entry name" value="IMPACT_YIGZ"/>
    <property type="match status" value="1"/>
</dbReference>
<evidence type="ECO:0000259" key="2">
    <source>
        <dbReference type="Pfam" id="PF01205"/>
    </source>
</evidence>
<dbReference type="EMBL" id="JACRYT010000011">
    <property type="protein sequence ID" value="MBC6680325.1"/>
    <property type="molecule type" value="Genomic_DNA"/>
</dbReference>
<gene>
    <name evidence="4" type="ORF">H9L42_10805</name>
</gene>
<name>A0A923NLV7_9FIRM</name>
<dbReference type="InterPro" id="IPR035647">
    <property type="entry name" value="EFG_III/V"/>
</dbReference>
<feature type="domain" description="Impact N-terminal" evidence="2">
    <location>
        <begin position="19"/>
        <end position="120"/>
    </location>
</feature>
<dbReference type="PANTHER" id="PTHR16301">
    <property type="entry name" value="IMPACT-RELATED"/>
    <property type="match status" value="1"/>
</dbReference>
<dbReference type="GO" id="GO:0005737">
    <property type="term" value="C:cytoplasm"/>
    <property type="evidence" value="ECO:0007669"/>
    <property type="project" value="TreeGrafter"/>
</dbReference>
<dbReference type="InterPro" id="IPR023582">
    <property type="entry name" value="Impact"/>
</dbReference>
<keyword evidence="5" id="KW-1185">Reference proteome</keyword>
<dbReference type="InterPro" id="IPR015796">
    <property type="entry name" value="Impact_YigZ-like"/>
</dbReference>
<dbReference type="GO" id="GO:0006446">
    <property type="term" value="P:regulation of translational initiation"/>
    <property type="evidence" value="ECO:0007669"/>
    <property type="project" value="TreeGrafter"/>
</dbReference>
<accession>A0A923NLV7</accession>
<dbReference type="InterPro" id="IPR020568">
    <property type="entry name" value="Ribosomal_Su5_D2-typ_SF"/>
</dbReference>
<dbReference type="Pfam" id="PF09186">
    <property type="entry name" value="DUF1949"/>
    <property type="match status" value="1"/>
</dbReference>
<dbReference type="InterPro" id="IPR020569">
    <property type="entry name" value="UPF0029_Impact_CS"/>
</dbReference>
<dbReference type="InterPro" id="IPR015269">
    <property type="entry name" value="UPF0029_Impact_C"/>
</dbReference>
<evidence type="ECO:0000313" key="4">
    <source>
        <dbReference type="EMBL" id="MBC6680325.1"/>
    </source>
</evidence>
<dbReference type="SUPFAM" id="SSF54980">
    <property type="entry name" value="EF-G C-terminal domain-like"/>
    <property type="match status" value="1"/>
</dbReference>
<dbReference type="Pfam" id="PF01205">
    <property type="entry name" value="Impact_N"/>
    <property type="match status" value="1"/>
</dbReference>
<evidence type="ECO:0000259" key="3">
    <source>
        <dbReference type="Pfam" id="PF09186"/>
    </source>
</evidence>
<sequence length="209" mass="22890">MKEYKTIRKEAQAEQIIERSRFIAHVKPVETRQEAERFIAAVRADYKDATHNVPALVIGDQFQIQWASDDGEPQGTSGAPIVQMLVKEGITNIAVVVTRYFGGIKLGTGGLVRAYTSSAKLGLEAAGLCVVKEMAVLSFKLDYSFLSKAQNMEKKGGFYIEDITYAEAVTLKIVTNLEQVDTVKELFANLTAGSAALLSEEISLEKNPV</sequence>
<dbReference type="InterPro" id="IPR036956">
    <property type="entry name" value="Impact_N_sf"/>
</dbReference>
<dbReference type="PROSITE" id="PS00910">
    <property type="entry name" value="UPF0029"/>
    <property type="match status" value="1"/>
</dbReference>
<reference evidence="4" key="1">
    <citation type="submission" date="2020-08" db="EMBL/GenBank/DDBJ databases">
        <title>Genome public.</title>
        <authorList>
            <person name="Liu C."/>
            <person name="Sun Q."/>
        </authorList>
    </citation>
    <scope>NUCLEOTIDE SEQUENCE</scope>
    <source>
        <strain evidence="4">BX12</strain>
    </source>
</reference>
<feature type="domain" description="UPF0029" evidence="3">
    <location>
        <begin position="140"/>
        <end position="193"/>
    </location>
</feature>
<protein>
    <submittedName>
        <fullName evidence="4">YigZ family protein</fullName>
    </submittedName>
</protein>
<dbReference type="InterPro" id="IPR001498">
    <property type="entry name" value="Impact_N"/>
</dbReference>
<evidence type="ECO:0000256" key="1">
    <source>
        <dbReference type="ARBA" id="ARBA00007665"/>
    </source>
</evidence>
<comment type="similarity">
    <text evidence="1">Belongs to the IMPACT family.</text>
</comment>
<comment type="caution">
    <text evidence="4">The sequence shown here is derived from an EMBL/GenBank/DDBJ whole genome shotgun (WGS) entry which is preliminary data.</text>
</comment>
<evidence type="ECO:0000313" key="5">
    <source>
        <dbReference type="Proteomes" id="UP000602647"/>
    </source>
</evidence>
<dbReference type="Gene3D" id="3.30.230.30">
    <property type="entry name" value="Impact, N-terminal domain"/>
    <property type="match status" value="1"/>
</dbReference>
<dbReference type="PANTHER" id="PTHR16301:SF20">
    <property type="entry name" value="IMPACT FAMILY MEMBER YIGZ"/>
    <property type="match status" value="1"/>
</dbReference>
<dbReference type="RefSeq" id="WP_187303421.1">
    <property type="nucleotide sequence ID" value="NZ_JACRYT010000011.1"/>
</dbReference>
<dbReference type="SUPFAM" id="SSF54211">
    <property type="entry name" value="Ribosomal protein S5 domain 2-like"/>
    <property type="match status" value="1"/>
</dbReference>
<dbReference type="AlphaFoldDB" id="A0A923NLV7"/>
<organism evidence="4 5">
    <name type="scientific">Zhenpiania hominis</name>
    <dbReference type="NCBI Taxonomy" id="2763644"/>
    <lineage>
        <taxon>Bacteria</taxon>
        <taxon>Bacillati</taxon>
        <taxon>Bacillota</taxon>
        <taxon>Clostridia</taxon>
        <taxon>Peptostreptococcales</taxon>
        <taxon>Anaerovoracaceae</taxon>
        <taxon>Zhenpiania</taxon>
    </lineage>
</organism>
<dbReference type="Proteomes" id="UP000602647">
    <property type="component" value="Unassembled WGS sequence"/>
</dbReference>